<gene>
    <name evidence="3" type="ORF">POM88_016172</name>
</gene>
<organism evidence="3 4">
    <name type="scientific">Heracleum sosnowskyi</name>
    <dbReference type="NCBI Taxonomy" id="360622"/>
    <lineage>
        <taxon>Eukaryota</taxon>
        <taxon>Viridiplantae</taxon>
        <taxon>Streptophyta</taxon>
        <taxon>Embryophyta</taxon>
        <taxon>Tracheophyta</taxon>
        <taxon>Spermatophyta</taxon>
        <taxon>Magnoliopsida</taxon>
        <taxon>eudicotyledons</taxon>
        <taxon>Gunneridae</taxon>
        <taxon>Pentapetalae</taxon>
        <taxon>asterids</taxon>
        <taxon>campanulids</taxon>
        <taxon>Apiales</taxon>
        <taxon>Apiaceae</taxon>
        <taxon>Apioideae</taxon>
        <taxon>apioid superclade</taxon>
        <taxon>Tordylieae</taxon>
        <taxon>Tordyliinae</taxon>
        <taxon>Heracleum</taxon>
    </lineage>
</organism>
<feature type="coiled-coil region" evidence="1">
    <location>
        <begin position="137"/>
        <end position="217"/>
    </location>
</feature>
<reference evidence="3" key="1">
    <citation type="submission" date="2023-02" db="EMBL/GenBank/DDBJ databases">
        <title>Genome of toxic invasive species Heracleum sosnowskyi carries increased number of genes despite the absence of recent whole-genome duplications.</title>
        <authorList>
            <person name="Schelkunov M."/>
            <person name="Shtratnikova V."/>
            <person name="Makarenko M."/>
            <person name="Klepikova A."/>
            <person name="Omelchenko D."/>
            <person name="Novikova G."/>
            <person name="Obukhova E."/>
            <person name="Bogdanov V."/>
            <person name="Penin A."/>
            <person name="Logacheva M."/>
        </authorList>
    </citation>
    <scope>NUCLEOTIDE SEQUENCE</scope>
    <source>
        <strain evidence="3">Hsosn_3</strain>
        <tissue evidence="3">Leaf</tissue>
    </source>
</reference>
<evidence type="ECO:0000256" key="1">
    <source>
        <dbReference type="SAM" id="Coils"/>
    </source>
</evidence>
<accession>A0AAD8MWV3</accession>
<reference evidence="3" key="2">
    <citation type="submission" date="2023-05" db="EMBL/GenBank/DDBJ databases">
        <authorList>
            <person name="Schelkunov M.I."/>
        </authorList>
    </citation>
    <scope>NUCLEOTIDE SEQUENCE</scope>
    <source>
        <strain evidence="3">Hsosn_3</strain>
        <tissue evidence="3">Leaf</tissue>
    </source>
</reference>
<evidence type="ECO:0000256" key="2">
    <source>
        <dbReference type="SAM" id="MobiDB-lite"/>
    </source>
</evidence>
<dbReference type="AlphaFoldDB" id="A0AAD8MWV3"/>
<dbReference type="EMBL" id="JAUIZM010000004">
    <property type="protein sequence ID" value="KAK1387994.1"/>
    <property type="molecule type" value="Genomic_DNA"/>
</dbReference>
<keyword evidence="1" id="KW-0175">Coiled coil</keyword>
<protein>
    <submittedName>
        <fullName evidence="3">Uncharacterized protein</fullName>
    </submittedName>
</protein>
<evidence type="ECO:0000313" key="4">
    <source>
        <dbReference type="Proteomes" id="UP001237642"/>
    </source>
</evidence>
<proteinExistence type="predicted"/>
<sequence length="415" mass="46015">MKFVSENETPTKGSKRRKVATSPPASVLGKETLPTADGKKHHSFPRSESSTQEYLPALANKHQSTLHENADLWDVDTVKARKAAVEVTTAFTSHVDLSCFKEAGVVESSEMVMLNIVRAVACVQSVQEKCLQNAALVAESRAEVSKLTRELEEAQSEVKLEKINQEIAERLVEQARQEKYIVELKSTGEKASLKRKIEELEMELQQQRDRFNAALLDSEVDGYYKCVKKAKEKGLRYKKLLLDPMYDPIKTQQQNSPVPPSAKNLKDLENVPGSTNGVPIGSKRCINSFQLSSTEKALFDPADPIFYRSMIEAFAKKNLEGQVGDMVNKKGDNGTLKPTSSSLNISKKYKQLKDCKTELVGMKKAAFISGYKKCAEFIGEATVYDPSKHSFKAFVASEVGRLGILVPSSGNNENK</sequence>
<keyword evidence="4" id="KW-1185">Reference proteome</keyword>
<dbReference type="Proteomes" id="UP001237642">
    <property type="component" value="Unassembled WGS sequence"/>
</dbReference>
<comment type="caution">
    <text evidence="3">The sequence shown here is derived from an EMBL/GenBank/DDBJ whole genome shotgun (WGS) entry which is preliminary data.</text>
</comment>
<feature type="compositionally biased region" description="Polar residues" evidence="2">
    <location>
        <begin position="1"/>
        <end position="12"/>
    </location>
</feature>
<feature type="region of interest" description="Disordered" evidence="2">
    <location>
        <begin position="249"/>
        <end position="270"/>
    </location>
</feature>
<evidence type="ECO:0000313" key="3">
    <source>
        <dbReference type="EMBL" id="KAK1387994.1"/>
    </source>
</evidence>
<name>A0AAD8MWV3_9APIA</name>
<feature type="region of interest" description="Disordered" evidence="2">
    <location>
        <begin position="1"/>
        <end position="51"/>
    </location>
</feature>